<gene>
    <name evidence="3" type="ORF">Prevot485_2710</name>
</gene>
<sequence length="201" mass="22290">MKKNIVILIITLLTTISAVAANTSNVARKTLDKASAKIGLTKGVSANFTISGGKLGKQSGVIAVKGNKFNARTNSAIIWFDGKTQWLYNKKNDEVNISTPSPSQQHSMNPYSVLTLYKNGYTMSQTNTASGYQVHLTGQKKSISEMYILVDKQYNIKQVKIKQGQQWVTITISGFTHKSFSDADFRFKAKDYPKAEIIDLR</sequence>
<dbReference type="InterPro" id="IPR029046">
    <property type="entry name" value="LolA/LolB/LppX"/>
</dbReference>
<dbReference type="PANTHER" id="PTHR35869">
    <property type="entry name" value="OUTER-MEMBRANE LIPOPROTEIN CARRIER PROTEIN"/>
    <property type="match status" value="1"/>
</dbReference>
<name>A0A6G8F1U1_9BACT</name>
<reference evidence="3" key="1">
    <citation type="journal article" date="2020" name="J. ISSAAS">
        <title>Lactobacilli and other gastrointestinal microbiota of Peromyscus leucopus, reservoir host for agents of Lyme disease and other zoonoses in North America.</title>
        <authorList>
            <person name="Milovic A."/>
            <person name="Bassam K."/>
            <person name="Shao H."/>
            <person name="Chatzistamou I."/>
            <person name="Tufts D.M."/>
            <person name="Diuk-Wasser M."/>
            <person name="Barbour A.G."/>
        </authorList>
    </citation>
    <scope>NUCLEOTIDE SEQUENCE</scope>
    <source>
        <strain evidence="3">LL70</strain>
    </source>
</reference>
<dbReference type="Gene3D" id="2.50.20.10">
    <property type="entry name" value="Lipoprotein localisation LolA/LolB/LppX"/>
    <property type="match status" value="1"/>
</dbReference>
<dbReference type="CDD" id="cd16325">
    <property type="entry name" value="LolA"/>
    <property type="match status" value="1"/>
</dbReference>
<feature type="chain" id="PRO_5026159882" evidence="2">
    <location>
        <begin position="21"/>
        <end position="201"/>
    </location>
</feature>
<dbReference type="AlphaFoldDB" id="A0A6G8F1U1"/>
<feature type="signal peptide" evidence="2">
    <location>
        <begin position="1"/>
        <end position="20"/>
    </location>
</feature>
<dbReference type="SUPFAM" id="SSF89392">
    <property type="entry name" value="Prokaryotic lipoproteins and lipoprotein localization factors"/>
    <property type="match status" value="1"/>
</dbReference>
<evidence type="ECO:0000313" key="3">
    <source>
        <dbReference type="EMBL" id="QIM10172.1"/>
    </source>
</evidence>
<keyword evidence="1 2" id="KW-0732">Signal</keyword>
<evidence type="ECO:0000256" key="2">
    <source>
        <dbReference type="SAM" id="SignalP"/>
    </source>
</evidence>
<accession>A0A6G8F1U1</accession>
<organism evidence="3">
    <name type="scientific">uncultured Prevotella sp</name>
    <dbReference type="NCBI Taxonomy" id="159272"/>
    <lineage>
        <taxon>Bacteria</taxon>
        <taxon>Pseudomonadati</taxon>
        <taxon>Bacteroidota</taxon>
        <taxon>Bacteroidia</taxon>
        <taxon>Bacteroidales</taxon>
        <taxon>Prevotellaceae</taxon>
        <taxon>Prevotella</taxon>
        <taxon>environmental samples</taxon>
    </lineage>
</organism>
<dbReference type="EMBL" id="MN990733">
    <property type="protein sequence ID" value="QIM10172.1"/>
    <property type="molecule type" value="Genomic_DNA"/>
</dbReference>
<protein>
    <submittedName>
        <fullName evidence="3">Membrane protein</fullName>
    </submittedName>
</protein>
<dbReference type="Pfam" id="PF16584">
    <property type="entry name" value="LolA_2"/>
    <property type="match status" value="1"/>
</dbReference>
<dbReference type="InterPro" id="IPR004564">
    <property type="entry name" value="OM_lipoprot_carrier_LolA-like"/>
</dbReference>
<proteinExistence type="predicted"/>
<dbReference type="PANTHER" id="PTHR35869:SF1">
    <property type="entry name" value="OUTER-MEMBRANE LIPOPROTEIN CARRIER PROTEIN"/>
    <property type="match status" value="1"/>
</dbReference>
<evidence type="ECO:0000256" key="1">
    <source>
        <dbReference type="ARBA" id="ARBA00022729"/>
    </source>
</evidence>